<dbReference type="Pfam" id="PF14085">
    <property type="entry name" value="DUF4265"/>
    <property type="match status" value="1"/>
</dbReference>
<evidence type="ECO:0000313" key="2">
    <source>
        <dbReference type="Proteomes" id="UP001597045"/>
    </source>
</evidence>
<accession>A0ABW3M2B9</accession>
<protein>
    <submittedName>
        <fullName evidence="1">DUF4265 domain-containing protein</fullName>
    </submittedName>
</protein>
<reference evidence="2" key="1">
    <citation type="journal article" date="2019" name="Int. J. Syst. Evol. Microbiol.">
        <title>The Global Catalogue of Microorganisms (GCM) 10K type strain sequencing project: providing services to taxonomists for standard genome sequencing and annotation.</title>
        <authorList>
            <consortium name="The Broad Institute Genomics Platform"/>
            <consortium name="The Broad Institute Genome Sequencing Center for Infectious Disease"/>
            <person name="Wu L."/>
            <person name="Ma J."/>
        </authorList>
    </citation>
    <scope>NUCLEOTIDE SEQUENCE [LARGE SCALE GENOMIC DNA]</scope>
    <source>
        <strain evidence="2">JCM 31486</strain>
    </source>
</reference>
<keyword evidence="2" id="KW-1185">Reference proteome</keyword>
<organism evidence="1 2">
    <name type="scientific">Kibdelosporangium lantanae</name>
    <dbReference type="NCBI Taxonomy" id="1497396"/>
    <lineage>
        <taxon>Bacteria</taxon>
        <taxon>Bacillati</taxon>
        <taxon>Actinomycetota</taxon>
        <taxon>Actinomycetes</taxon>
        <taxon>Pseudonocardiales</taxon>
        <taxon>Pseudonocardiaceae</taxon>
        <taxon>Kibdelosporangium</taxon>
    </lineage>
</organism>
<comment type="caution">
    <text evidence="1">The sequence shown here is derived from an EMBL/GenBank/DDBJ whole genome shotgun (WGS) entry which is preliminary data.</text>
</comment>
<name>A0ABW3M2B9_9PSEU</name>
<proteinExistence type="predicted"/>
<gene>
    <name evidence="1" type="ORF">ACFQ1S_03810</name>
</gene>
<dbReference type="Proteomes" id="UP001597045">
    <property type="component" value="Unassembled WGS sequence"/>
</dbReference>
<dbReference type="InterPro" id="IPR025361">
    <property type="entry name" value="DUF4265"/>
</dbReference>
<evidence type="ECO:0000313" key="1">
    <source>
        <dbReference type="EMBL" id="MFD1044783.1"/>
    </source>
</evidence>
<sequence>MTRIKIWFRFESHDGYPPFEEEGLWATPVDDDTARIDNVPFFARGVAQNDIVQFATLDDGRHFAVRRVETGGHCAIRVLPVASGPLGPSAEAVFAKFVPFGIGAESYDKEFPLVALDVQPAVDLPRLRALLDQGVPRTTCL</sequence>
<dbReference type="EMBL" id="JBHTIS010000124">
    <property type="protein sequence ID" value="MFD1044783.1"/>
    <property type="molecule type" value="Genomic_DNA"/>
</dbReference>
<feature type="non-terminal residue" evidence="1">
    <location>
        <position position="141"/>
    </location>
</feature>